<dbReference type="GO" id="GO:0050660">
    <property type="term" value="F:flavin adenine dinucleotide binding"/>
    <property type="evidence" value="ECO:0007669"/>
    <property type="project" value="TreeGrafter"/>
</dbReference>
<protein>
    <submittedName>
        <fullName evidence="3">Monooxygenase</fullName>
    </submittedName>
</protein>
<evidence type="ECO:0000259" key="2">
    <source>
        <dbReference type="Pfam" id="PF07992"/>
    </source>
</evidence>
<keyword evidence="1" id="KW-0560">Oxidoreductase</keyword>
<evidence type="ECO:0000313" key="3">
    <source>
        <dbReference type="EMBL" id="PIG82653.1"/>
    </source>
</evidence>
<dbReference type="Pfam" id="PF07992">
    <property type="entry name" value="Pyr_redox_2"/>
    <property type="match status" value="1"/>
</dbReference>
<proteinExistence type="predicted"/>
<evidence type="ECO:0000256" key="1">
    <source>
        <dbReference type="ARBA" id="ARBA00023002"/>
    </source>
</evidence>
<name>A0A2G7FQ11_9EURO</name>
<dbReference type="InterPro" id="IPR036188">
    <property type="entry name" value="FAD/NAD-bd_sf"/>
</dbReference>
<reference evidence="3 4" key="1">
    <citation type="submission" date="2017-05" db="EMBL/GenBank/DDBJ databases">
        <title>Genome sequence for an aflatoxigenic pathogen of Argentinian peanut, Aspergillus arachidicola.</title>
        <authorList>
            <person name="Moore G."/>
            <person name="Beltz S.B."/>
            <person name="Mack B.M."/>
        </authorList>
    </citation>
    <scope>NUCLEOTIDE SEQUENCE [LARGE SCALE GENOMIC DNA]</scope>
    <source>
        <strain evidence="3 4">CBS 117610</strain>
    </source>
</reference>
<dbReference type="InterPro" id="IPR023753">
    <property type="entry name" value="FAD/NAD-binding_dom"/>
</dbReference>
<sequence length="679" mass="74374">MASNNFPSSLHDEHPQRADLRQMMAQRPLPTIPLGTIDPASMAGDEPVKQARAVLDRLSAALAADDAIALESCFFASQAYWKDQLALTYHLRTFSGPSVIAAGLLDTKNLRQIAGEVAVDGGAVFLPATSTLQFIDCGIVFRTESPGATCKGKVVLLPVRNRDETIEWKIWVLSTFLESLDLQQEDEALLHSPGRQLDGLETFDTDVFIIGGGNAAVTVAARLKALGVESVMAERNSRPGDNWALRYDCMRFHIPTSFCDLPYMCKHQQAPRVQESGLTPTDQQAYDEELRAPHLLTRDELASQVRRYVETFNLNMITSGQILFTRYDPSTRLWEVKLKTPAGQQTAHAKHLVLATGISSQEPYLPKVADIESYQGTSLHSAQYRNAKQLSETGAKSVLVVGSANTAFDVLEDCHAAGLETTMVVRSPTYIVPVDYLCDKHSLGAYDMGVEIADRLFLSLPSYVDAQLARGLMTQFAAQEPHRYDALAAAGFPVIDSRDPAMALMHNLLERAGGHYVDVGGTKLLADGKAAVKAGVEPIAYTTTGLRFSDGSSVDADAVVWCTGYADKDVRDIAIRILGGHPSSQETDNEPTHKLGPHEIASRLDATWGLDAEGEVRGLWKRQSRLDNLWVAGGYTQQHRWHSRTIALQIKASLEGVLPPAYRNTPNPVRESPQKCTLL</sequence>
<comment type="caution">
    <text evidence="3">The sequence shown here is derived from an EMBL/GenBank/DDBJ whole genome shotgun (WGS) entry which is preliminary data.</text>
</comment>
<dbReference type="AlphaFoldDB" id="A0A2G7FQ11"/>
<dbReference type="SUPFAM" id="SSF51905">
    <property type="entry name" value="FAD/NAD(P)-binding domain"/>
    <property type="match status" value="1"/>
</dbReference>
<dbReference type="GO" id="GO:0004497">
    <property type="term" value="F:monooxygenase activity"/>
    <property type="evidence" value="ECO:0007669"/>
    <property type="project" value="UniProtKB-KW"/>
</dbReference>
<feature type="domain" description="FAD/NAD(P)-binding" evidence="2">
    <location>
        <begin position="206"/>
        <end position="430"/>
    </location>
</feature>
<organism evidence="3 4">
    <name type="scientific">Aspergillus arachidicola</name>
    <dbReference type="NCBI Taxonomy" id="656916"/>
    <lineage>
        <taxon>Eukaryota</taxon>
        <taxon>Fungi</taxon>
        <taxon>Dikarya</taxon>
        <taxon>Ascomycota</taxon>
        <taxon>Pezizomycotina</taxon>
        <taxon>Eurotiomycetes</taxon>
        <taxon>Eurotiomycetidae</taxon>
        <taxon>Eurotiales</taxon>
        <taxon>Aspergillaceae</taxon>
        <taxon>Aspergillus</taxon>
        <taxon>Aspergillus subgen. Circumdati</taxon>
    </lineage>
</organism>
<keyword evidence="4" id="KW-1185">Reference proteome</keyword>
<dbReference type="Proteomes" id="UP000231358">
    <property type="component" value="Unassembled WGS sequence"/>
</dbReference>
<gene>
    <name evidence="3" type="ORF">AARAC_006433</name>
</gene>
<dbReference type="Gene3D" id="3.50.50.60">
    <property type="entry name" value="FAD/NAD(P)-binding domain"/>
    <property type="match status" value="2"/>
</dbReference>
<evidence type="ECO:0000313" key="4">
    <source>
        <dbReference type="Proteomes" id="UP000231358"/>
    </source>
</evidence>
<accession>A0A2G7FQ11</accession>
<dbReference type="EMBL" id="NEXV01000502">
    <property type="protein sequence ID" value="PIG82653.1"/>
    <property type="molecule type" value="Genomic_DNA"/>
</dbReference>
<dbReference type="PANTHER" id="PTHR43539:SF68">
    <property type="entry name" value="FLAVIN-BINDING MONOOXYGENASE-LIKE PROTEIN (AFU_ORTHOLOGUE AFUA_4G09220)"/>
    <property type="match status" value="1"/>
</dbReference>
<keyword evidence="3" id="KW-0503">Monooxygenase</keyword>
<dbReference type="PANTHER" id="PTHR43539">
    <property type="entry name" value="FLAVIN-BINDING MONOOXYGENASE-LIKE PROTEIN (AFU_ORTHOLOGUE AFUA_4G09220)"/>
    <property type="match status" value="1"/>
</dbReference>
<dbReference type="InterPro" id="IPR050982">
    <property type="entry name" value="Auxin_biosynth/cation_transpt"/>
</dbReference>